<proteinExistence type="predicted"/>
<evidence type="ECO:0000256" key="1">
    <source>
        <dbReference type="ARBA" id="ARBA00023125"/>
    </source>
</evidence>
<evidence type="ECO:0000259" key="3">
    <source>
        <dbReference type="PROSITE" id="PS50977"/>
    </source>
</evidence>
<name>A0A1H8SVB9_9GAMM</name>
<reference evidence="4 5" key="1">
    <citation type="submission" date="2016-10" db="EMBL/GenBank/DDBJ databases">
        <authorList>
            <person name="de Groot N.N."/>
        </authorList>
    </citation>
    <scope>NUCLEOTIDE SEQUENCE [LARGE SCALE GENOMIC DNA]</scope>
    <source>
        <strain evidence="4 5">CGMCC 1.6291</strain>
    </source>
</reference>
<dbReference type="GO" id="GO:0003700">
    <property type="term" value="F:DNA-binding transcription factor activity"/>
    <property type="evidence" value="ECO:0007669"/>
    <property type="project" value="TreeGrafter"/>
</dbReference>
<dbReference type="PANTHER" id="PTHR30055">
    <property type="entry name" value="HTH-TYPE TRANSCRIPTIONAL REGULATOR RUTR"/>
    <property type="match status" value="1"/>
</dbReference>
<dbReference type="AlphaFoldDB" id="A0A1H8SVB9"/>
<dbReference type="PROSITE" id="PS50977">
    <property type="entry name" value="HTH_TETR_2"/>
    <property type="match status" value="1"/>
</dbReference>
<dbReference type="GO" id="GO:0000976">
    <property type="term" value="F:transcription cis-regulatory region binding"/>
    <property type="evidence" value="ECO:0007669"/>
    <property type="project" value="TreeGrafter"/>
</dbReference>
<dbReference type="EMBL" id="FOEG01000003">
    <property type="protein sequence ID" value="SEO82611.1"/>
    <property type="molecule type" value="Genomic_DNA"/>
</dbReference>
<dbReference type="InterPro" id="IPR050109">
    <property type="entry name" value="HTH-type_TetR-like_transc_reg"/>
</dbReference>
<keyword evidence="1 2" id="KW-0238">DNA-binding</keyword>
<organism evidence="4 5">
    <name type="scientific">Aquisalimonas asiatica</name>
    <dbReference type="NCBI Taxonomy" id="406100"/>
    <lineage>
        <taxon>Bacteria</taxon>
        <taxon>Pseudomonadati</taxon>
        <taxon>Pseudomonadota</taxon>
        <taxon>Gammaproteobacteria</taxon>
        <taxon>Chromatiales</taxon>
        <taxon>Ectothiorhodospiraceae</taxon>
        <taxon>Aquisalimonas</taxon>
    </lineage>
</organism>
<dbReference type="PANTHER" id="PTHR30055:SF181">
    <property type="entry name" value="BLR6905 PROTEIN"/>
    <property type="match status" value="1"/>
</dbReference>
<evidence type="ECO:0000313" key="4">
    <source>
        <dbReference type="EMBL" id="SEO82611.1"/>
    </source>
</evidence>
<evidence type="ECO:0000313" key="5">
    <source>
        <dbReference type="Proteomes" id="UP000199657"/>
    </source>
</evidence>
<evidence type="ECO:0000256" key="2">
    <source>
        <dbReference type="PROSITE-ProRule" id="PRU00335"/>
    </source>
</evidence>
<sequence length="218" mass="25988">MKGRSKKRLDPQDRERQIVDEAIRFFAEVGFEGQTRELAKRLGITQPLLYRYFPSKESLIERVYQETFFQRWQPRWDDLLADRSLSLEERLIRFYQEYTRAIFTYEQVRIFMLAGLAGGDLNRRYLAIVREKLLEPVCRELREISGLPGTDEIPLTEEEVQLATSMHGSIYYMGIRKWIYHLPFPDDLDLHVTRVVRAFLRGTPPTLREHFRDYHAVS</sequence>
<dbReference type="OrthoDB" id="9179041at2"/>
<dbReference type="SUPFAM" id="SSF46689">
    <property type="entry name" value="Homeodomain-like"/>
    <property type="match status" value="1"/>
</dbReference>
<feature type="DNA-binding region" description="H-T-H motif" evidence="2">
    <location>
        <begin position="34"/>
        <end position="53"/>
    </location>
</feature>
<dbReference type="InterPro" id="IPR009057">
    <property type="entry name" value="Homeodomain-like_sf"/>
</dbReference>
<dbReference type="Gene3D" id="1.10.357.10">
    <property type="entry name" value="Tetracycline Repressor, domain 2"/>
    <property type="match status" value="1"/>
</dbReference>
<dbReference type="STRING" id="406100.SAMN04488052_103226"/>
<dbReference type="Pfam" id="PF00440">
    <property type="entry name" value="TetR_N"/>
    <property type="match status" value="1"/>
</dbReference>
<dbReference type="InterPro" id="IPR001647">
    <property type="entry name" value="HTH_TetR"/>
</dbReference>
<dbReference type="RefSeq" id="WP_091642525.1">
    <property type="nucleotide sequence ID" value="NZ_FOEG01000003.1"/>
</dbReference>
<feature type="domain" description="HTH tetR-type" evidence="3">
    <location>
        <begin position="12"/>
        <end position="71"/>
    </location>
</feature>
<dbReference type="PRINTS" id="PR00455">
    <property type="entry name" value="HTHTETR"/>
</dbReference>
<gene>
    <name evidence="4" type="ORF">SAMN04488052_103226</name>
</gene>
<protein>
    <submittedName>
        <fullName evidence="4">Transcriptional regulator, TetR family</fullName>
    </submittedName>
</protein>
<accession>A0A1H8SVB9</accession>
<keyword evidence="5" id="KW-1185">Reference proteome</keyword>
<dbReference type="Proteomes" id="UP000199657">
    <property type="component" value="Unassembled WGS sequence"/>
</dbReference>